<reference evidence="1 2" key="1">
    <citation type="journal article" date="2018" name="J. Allergy Clin. Immunol.">
        <title>High-quality assembly of Dermatophagoides pteronyssinus genome and transcriptome reveals a wide range of novel allergens.</title>
        <authorList>
            <person name="Liu X.Y."/>
            <person name="Yang K.Y."/>
            <person name="Wang M.Q."/>
            <person name="Kwok J.S."/>
            <person name="Zeng X."/>
            <person name="Yang Z."/>
            <person name="Xiao X.J."/>
            <person name="Lau C.P."/>
            <person name="Li Y."/>
            <person name="Huang Z.M."/>
            <person name="Ba J.G."/>
            <person name="Yim A.K."/>
            <person name="Ouyang C.Y."/>
            <person name="Ngai S.M."/>
            <person name="Chan T.F."/>
            <person name="Leung E.L."/>
            <person name="Liu L."/>
            <person name="Liu Z.G."/>
            <person name="Tsui S.K."/>
        </authorList>
    </citation>
    <scope>NUCLEOTIDE SEQUENCE [LARGE SCALE GENOMIC DNA]</scope>
    <source>
        <strain evidence="1">Derp</strain>
    </source>
</reference>
<evidence type="ECO:0000313" key="2">
    <source>
        <dbReference type="Proteomes" id="UP000887458"/>
    </source>
</evidence>
<gene>
    <name evidence="1" type="ORF">DERP_000438</name>
</gene>
<proteinExistence type="predicted"/>
<comment type="caution">
    <text evidence="1">The sequence shown here is derived from an EMBL/GenBank/DDBJ whole genome shotgun (WGS) entry which is preliminary data.</text>
</comment>
<feature type="non-terminal residue" evidence="1">
    <location>
        <position position="1"/>
    </location>
</feature>
<organism evidence="1 2">
    <name type="scientific">Dermatophagoides pteronyssinus</name>
    <name type="common">European house dust mite</name>
    <dbReference type="NCBI Taxonomy" id="6956"/>
    <lineage>
        <taxon>Eukaryota</taxon>
        <taxon>Metazoa</taxon>
        <taxon>Ecdysozoa</taxon>
        <taxon>Arthropoda</taxon>
        <taxon>Chelicerata</taxon>
        <taxon>Arachnida</taxon>
        <taxon>Acari</taxon>
        <taxon>Acariformes</taxon>
        <taxon>Sarcoptiformes</taxon>
        <taxon>Astigmata</taxon>
        <taxon>Psoroptidia</taxon>
        <taxon>Analgoidea</taxon>
        <taxon>Pyroglyphidae</taxon>
        <taxon>Dermatophagoidinae</taxon>
        <taxon>Dermatophagoides</taxon>
    </lineage>
</organism>
<sequence>ENFFFHYKELEYNLIENNEKKGKSMLYNKPSFYDNIFTIISMQFHGFQSINYNSYKYNKILISSWDKMDAEENMKYSLDSI</sequence>
<name>A0ABQ8J062_DERPT</name>
<dbReference type="EMBL" id="NJHN03000095">
    <property type="protein sequence ID" value="KAH9415944.1"/>
    <property type="molecule type" value="Genomic_DNA"/>
</dbReference>
<protein>
    <submittedName>
        <fullName evidence="1">Uncharacterized protein</fullName>
    </submittedName>
</protein>
<accession>A0ABQ8J062</accession>
<evidence type="ECO:0000313" key="1">
    <source>
        <dbReference type="EMBL" id="KAH9415944.1"/>
    </source>
</evidence>
<dbReference type="Proteomes" id="UP000887458">
    <property type="component" value="Unassembled WGS sequence"/>
</dbReference>
<keyword evidence="2" id="KW-1185">Reference proteome</keyword>
<reference evidence="1 2" key="2">
    <citation type="journal article" date="2022" name="Mol. Biol. Evol.">
        <title>Comparative Genomics Reveals Insights into the Divergent Evolution of Astigmatic Mites and Household Pest Adaptations.</title>
        <authorList>
            <person name="Xiong Q."/>
            <person name="Wan A.T."/>
            <person name="Liu X."/>
            <person name="Fung C.S."/>
            <person name="Xiao X."/>
            <person name="Malainual N."/>
            <person name="Hou J."/>
            <person name="Wang L."/>
            <person name="Wang M."/>
            <person name="Yang K.Y."/>
            <person name="Cui Y."/>
            <person name="Leung E.L."/>
            <person name="Nong W."/>
            <person name="Shin S.K."/>
            <person name="Au S.W."/>
            <person name="Jeong K.Y."/>
            <person name="Chew F.T."/>
            <person name="Hui J.H."/>
            <person name="Leung T.F."/>
            <person name="Tungtrongchitr A."/>
            <person name="Zhong N."/>
            <person name="Liu Z."/>
            <person name="Tsui S.K."/>
        </authorList>
    </citation>
    <scope>NUCLEOTIDE SEQUENCE [LARGE SCALE GENOMIC DNA]</scope>
    <source>
        <strain evidence="1">Derp</strain>
    </source>
</reference>